<evidence type="ECO:0000313" key="6">
    <source>
        <dbReference type="EMBL" id="KAE9257611.1"/>
    </source>
</evidence>
<comment type="caution">
    <text evidence="7">The sequence shown here is derived from an EMBL/GenBank/DDBJ whole genome shotgun (WGS) entry which is preliminary data.</text>
</comment>
<dbReference type="EMBL" id="QXGA01000789">
    <property type="protein sequence ID" value="KAE9141211.1"/>
    <property type="molecule type" value="Genomic_DNA"/>
</dbReference>
<evidence type="ECO:0000313" key="13">
    <source>
        <dbReference type="Proteomes" id="UP000441208"/>
    </source>
</evidence>
<dbReference type="EMBL" id="QXFZ01000145">
    <property type="protein sequence ID" value="KAE9130379.1"/>
    <property type="molecule type" value="Genomic_DNA"/>
</dbReference>
<evidence type="ECO:0000313" key="7">
    <source>
        <dbReference type="EMBL" id="KAE9323371.1"/>
    </source>
</evidence>
<gene>
    <name evidence="7" type="ORF">PF001_g3946</name>
    <name evidence="6" type="ORF">PF002_g869</name>
    <name evidence="5" type="ORF">PF005_g14145</name>
    <name evidence="4" type="ORF">PF006_g13325</name>
    <name evidence="3" type="ORF">PF007_g4530</name>
    <name evidence="1" type="ORF">PF009_g15455</name>
    <name evidence="2" type="ORF">PF011_g13172</name>
</gene>
<reference evidence="8 9" key="1">
    <citation type="submission" date="2018-08" db="EMBL/GenBank/DDBJ databases">
        <title>Genomic investigation of the strawberry pathogen Phytophthora fragariae indicates pathogenicity is determined by transcriptional variation in three key races.</title>
        <authorList>
            <person name="Adams T.M."/>
            <person name="Armitage A.D."/>
            <person name="Sobczyk M.K."/>
            <person name="Bates H.J."/>
            <person name="Dunwell J.M."/>
            <person name="Nellist C.F."/>
            <person name="Harrison R.J."/>
        </authorList>
    </citation>
    <scope>NUCLEOTIDE SEQUENCE [LARGE SCALE GENOMIC DNA]</scope>
    <source>
        <strain evidence="7 10">A4</strain>
        <strain evidence="6 11">BC-1</strain>
        <strain evidence="5 9">NOV-27</strain>
        <strain evidence="4 12">NOV-5</strain>
        <strain evidence="3 13">NOV-71</strain>
        <strain evidence="1 8">NOV-9</strain>
        <strain evidence="2 14">SCRP245</strain>
    </source>
</reference>
<evidence type="ECO:0000313" key="11">
    <source>
        <dbReference type="Proteomes" id="UP000440367"/>
    </source>
</evidence>
<sequence>MVPVLSKITTPMPLTRVMAIKVFGAGKMTFIGAMSGAFI</sequence>
<dbReference type="EMBL" id="QXGE01000130">
    <property type="protein sequence ID" value="KAE9323371.1"/>
    <property type="molecule type" value="Genomic_DNA"/>
</dbReference>
<evidence type="ECO:0000313" key="14">
    <source>
        <dbReference type="Proteomes" id="UP000460718"/>
    </source>
</evidence>
<dbReference type="Proteomes" id="UP000429523">
    <property type="component" value="Unassembled WGS sequence"/>
</dbReference>
<dbReference type="Proteomes" id="UP000440367">
    <property type="component" value="Unassembled WGS sequence"/>
</dbReference>
<dbReference type="EMBL" id="QXGB01000819">
    <property type="protein sequence ID" value="KAE9203557.1"/>
    <property type="molecule type" value="Genomic_DNA"/>
</dbReference>
<evidence type="ECO:0000313" key="3">
    <source>
        <dbReference type="EMBL" id="KAE9130379.1"/>
    </source>
</evidence>
<protein>
    <submittedName>
        <fullName evidence="7">Uncharacterized protein</fullName>
    </submittedName>
</protein>
<evidence type="ECO:0000313" key="8">
    <source>
        <dbReference type="Proteomes" id="UP000429523"/>
    </source>
</evidence>
<dbReference type="AlphaFoldDB" id="A0A6A4EJK1"/>
<dbReference type="Proteomes" id="UP000441208">
    <property type="component" value="Unassembled WGS sequence"/>
</dbReference>
<proteinExistence type="predicted"/>
<dbReference type="Proteomes" id="UP000460718">
    <property type="component" value="Unassembled WGS sequence"/>
</dbReference>
<organism evidence="7 10">
    <name type="scientific">Phytophthora fragariae</name>
    <dbReference type="NCBI Taxonomy" id="53985"/>
    <lineage>
        <taxon>Eukaryota</taxon>
        <taxon>Sar</taxon>
        <taxon>Stramenopiles</taxon>
        <taxon>Oomycota</taxon>
        <taxon>Peronosporomycetes</taxon>
        <taxon>Peronosporales</taxon>
        <taxon>Peronosporaceae</taxon>
        <taxon>Phytophthora</taxon>
    </lineage>
</organism>
<dbReference type="Proteomes" id="UP000433483">
    <property type="component" value="Unassembled WGS sequence"/>
</dbReference>
<keyword evidence="9" id="KW-1185">Reference proteome</keyword>
<accession>A0A6A4EJK1</accession>
<dbReference type="EMBL" id="QXGF01000891">
    <property type="protein sequence ID" value="KAE8934571.1"/>
    <property type="molecule type" value="Genomic_DNA"/>
</dbReference>
<dbReference type="EMBL" id="QXFW01000798">
    <property type="protein sequence ID" value="KAE9002776.1"/>
    <property type="molecule type" value="Genomic_DNA"/>
</dbReference>
<dbReference type="Proteomes" id="UP000437068">
    <property type="component" value="Unassembled WGS sequence"/>
</dbReference>
<evidence type="ECO:0000313" key="12">
    <source>
        <dbReference type="Proteomes" id="UP000440732"/>
    </source>
</evidence>
<evidence type="ECO:0000313" key="5">
    <source>
        <dbReference type="EMBL" id="KAE9203557.1"/>
    </source>
</evidence>
<evidence type="ECO:0000313" key="10">
    <source>
        <dbReference type="Proteomes" id="UP000437068"/>
    </source>
</evidence>
<dbReference type="Proteomes" id="UP000440732">
    <property type="component" value="Unassembled WGS sequence"/>
</dbReference>
<evidence type="ECO:0000313" key="9">
    <source>
        <dbReference type="Proteomes" id="UP000433483"/>
    </source>
</evidence>
<evidence type="ECO:0000313" key="4">
    <source>
        <dbReference type="EMBL" id="KAE9141211.1"/>
    </source>
</evidence>
<name>A0A6A4EJK1_9STRA</name>
<dbReference type="EMBL" id="QXGD01000019">
    <property type="protein sequence ID" value="KAE9257611.1"/>
    <property type="molecule type" value="Genomic_DNA"/>
</dbReference>
<evidence type="ECO:0000313" key="2">
    <source>
        <dbReference type="EMBL" id="KAE9002776.1"/>
    </source>
</evidence>
<evidence type="ECO:0000313" key="1">
    <source>
        <dbReference type="EMBL" id="KAE8934571.1"/>
    </source>
</evidence>